<dbReference type="InterPro" id="IPR013758">
    <property type="entry name" value="Topo_IIA_A/C_ab"/>
</dbReference>
<dbReference type="HAMAP" id="MF_01897">
    <property type="entry name" value="GyrA"/>
    <property type="match status" value="1"/>
</dbReference>
<dbReference type="PANTHER" id="PTHR43493:SF5">
    <property type="entry name" value="DNA GYRASE SUBUNIT A, CHLOROPLASTIC_MITOCHONDRIAL"/>
    <property type="match status" value="1"/>
</dbReference>
<evidence type="ECO:0000256" key="9">
    <source>
        <dbReference type="HAMAP-Rule" id="MF_01897"/>
    </source>
</evidence>
<reference evidence="12 13" key="1">
    <citation type="journal article" date="2009" name="Appl. Environ. Microbiol.">
        <title>Genomic analysis of 'Elusimicrobium minutum,' the first cultivated representative of the phylum 'Elusimicrobia' (formerly termite group 1).</title>
        <authorList>
            <person name="Herlemann D.P.R."/>
            <person name="Geissinger O."/>
            <person name="Ikeda-Ohtsubo W."/>
            <person name="Kunin V."/>
            <person name="Sun H."/>
            <person name="Lapidus A."/>
            <person name="Hugenholtz P."/>
            <person name="Brune A."/>
        </authorList>
    </citation>
    <scope>NUCLEOTIDE SEQUENCE [LARGE SCALE GENOMIC DNA]</scope>
    <source>
        <strain evidence="12 13">Pei191</strain>
    </source>
</reference>
<comment type="catalytic activity">
    <reaction evidence="1 9 10">
        <text>ATP-dependent breakage, passage and rejoining of double-stranded DNA.</text>
        <dbReference type="EC" id="5.6.2.2"/>
    </reaction>
</comment>
<dbReference type="Pfam" id="PF00521">
    <property type="entry name" value="DNA_topoisoIV"/>
    <property type="match status" value="1"/>
</dbReference>
<comment type="similarity">
    <text evidence="2 9">Belongs to the type II topoisomerase GyrA/ParC subunit family.</text>
</comment>
<dbReference type="PANTHER" id="PTHR43493">
    <property type="entry name" value="DNA GYRASE/TOPOISOMERASE SUBUNIT A"/>
    <property type="match status" value="1"/>
</dbReference>
<comment type="function">
    <text evidence="9">A type II topoisomerase that negatively supercoils closed circular double-stranded (ds) DNA in an ATP-dependent manner to modulate DNA topology and maintain chromosomes in an underwound state. Negative supercoiling favors strand separation, and DNA replication, transcription, recombination and repair, all of which involve strand separation. Also able to catalyze the interconversion of other topological isomers of dsDNA rings, including catenanes and knotted rings. Type II topoisomerases break and join 2 DNA strands simultaneously in an ATP-dependent manner.</text>
</comment>
<dbReference type="GO" id="GO:0005524">
    <property type="term" value="F:ATP binding"/>
    <property type="evidence" value="ECO:0007669"/>
    <property type="project" value="UniProtKB-UniRule"/>
</dbReference>
<dbReference type="AlphaFoldDB" id="B2KAM8"/>
<dbReference type="OrthoDB" id="9806486at2"/>
<sequence length="840" mass="93271">MSEKENQSVDLFGNIKSRDIGEEMKRSYIDYAMSVIVGRALPDVRDGLKPIHRRLLYGMNEMGLKYNKSFKKSARVVGDVMGKYHPHGDSAIYDSLVRLAQDFSLRDTLVDGQGNFGSVDGDMAAAMRYTEVRLERIADEMLNDIDKNTVKFMDNYDGSMQEPSVLPAKMPNLLVNGSSGIAVGMATNIPTHNLSEVCDAVIEVIKNPGVTTKELMNIIKGPDFPTGAIICGRKGIFDYFETGKGSVKVQARAEIEEGGRGGRSAIVVTEIPYQVNKTNLIEAIAGLVKDKKVTDIADIRDESDRRGMRLVIEVKRDGDARVVLNHLYKHTQLQTSFSVNMLAIVDGRPRILPIKEVMKCYVKHRKEVVTARTRFDLNKAQKREHILQGLLIAIANLDKVIKIIREAQDPTEAKFALIREFALSEPQSQAILDMRLHQLTQLSSASIEKEQKELLALIAELKGILEDPQKVLAIIVDELKGLKKDYGTERKTEISNTELSDMTMEDLIEEEDVVITLSNDGYAKRIPLDTYRTQNRGGKGVIGGKTKEEDFIEHLFVTSTHATILMFTTRGRVFSLRAYEIPEGNRLSKGKAIVNLLQISNEEKITSAVAIEDFDPKNSGETYLTMCTRFGLIKRVELGDFANIRKSGIIAIGLEDGDVLTSVQMTHGKSDLIIATRDGKAIRFDEEQIRAMGRQAKGVRGIRLGKDDIVVGMEHALKDAPGPDVLSVCENGYGKRTEFTEYRKQNRGGSGTITIKTTERNGKVVGIKLVDESKDLMVITENGMAVRIRCEEIRSVGRNAQGVRLVKLAESDKIARIAPVIKDNDEEACGGEEAVPKELI</sequence>
<dbReference type="GO" id="GO:0003677">
    <property type="term" value="F:DNA binding"/>
    <property type="evidence" value="ECO:0007669"/>
    <property type="project" value="UniProtKB-UniRule"/>
</dbReference>
<keyword evidence="3 9" id="KW-0547">Nucleotide-binding</keyword>
<evidence type="ECO:0000256" key="8">
    <source>
        <dbReference type="ARBA" id="ARBA00063644"/>
    </source>
</evidence>
<dbReference type="FunFam" id="2.120.10.90:FF:000005">
    <property type="entry name" value="DNA topoisomerase 4 subunit A"/>
    <property type="match status" value="1"/>
</dbReference>
<keyword evidence="13" id="KW-1185">Reference proteome</keyword>
<dbReference type="NCBIfam" id="NF004044">
    <property type="entry name" value="PRK05561.1"/>
    <property type="match status" value="1"/>
</dbReference>
<name>B2KAM8_ELUMP</name>
<dbReference type="InterPro" id="IPR013760">
    <property type="entry name" value="Topo_IIA-like_dom_sf"/>
</dbReference>
<dbReference type="PROSITE" id="PS52040">
    <property type="entry name" value="TOPO_IIA"/>
    <property type="match status" value="1"/>
</dbReference>
<evidence type="ECO:0000256" key="5">
    <source>
        <dbReference type="ARBA" id="ARBA00023029"/>
    </source>
</evidence>
<keyword evidence="7 9" id="KW-0413">Isomerase</keyword>
<dbReference type="Gene3D" id="2.120.10.90">
    <property type="entry name" value="DNA gyrase/topoisomerase IV, subunit A, C-terminal"/>
    <property type="match status" value="1"/>
</dbReference>
<comment type="subcellular location">
    <subcellularLocation>
        <location evidence="9">Cytoplasm</location>
    </subcellularLocation>
</comment>
<dbReference type="InterPro" id="IPR002205">
    <property type="entry name" value="Topo_IIA_dom_A"/>
</dbReference>
<dbReference type="FunFam" id="3.30.1360.40:FF:000002">
    <property type="entry name" value="DNA gyrase subunit A"/>
    <property type="match status" value="1"/>
</dbReference>
<evidence type="ECO:0000313" key="12">
    <source>
        <dbReference type="EMBL" id="ACC97574.1"/>
    </source>
</evidence>
<feature type="active site" description="O-(5'-phospho-DNA)-tyrosine intermediate" evidence="9 10">
    <location>
        <position position="129"/>
    </location>
</feature>
<dbReference type="SMART" id="SM00434">
    <property type="entry name" value="TOP4c"/>
    <property type="match status" value="1"/>
</dbReference>
<dbReference type="InterPro" id="IPR006691">
    <property type="entry name" value="GyrA/parC_rep"/>
</dbReference>
<keyword evidence="4 9" id="KW-0067">ATP-binding</keyword>
<protein>
    <recommendedName>
        <fullName evidence="9">DNA gyrase subunit A</fullName>
        <ecNumber evidence="9">5.6.2.2</ecNumber>
    </recommendedName>
</protein>
<comment type="miscellaneous">
    <text evidence="9">Few gyrases are as efficient as E.coli at forming negative supercoils. Not all organisms have 2 type II topoisomerases; in organisms with a single type II topoisomerase this enzyme also has to decatenate newly replicated chromosomes.</text>
</comment>
<dbReference type="Gene3D" id="3.90.199.10">
    <property type="entry name" value="Topoisomerase II, domain 5"/>
    <property type="match status" value="1"/>
</dbReference>
<dbReference type="RefSeq" id="WP_012414189.1">
    <property type="nucleotide sequence ID" value="NC_010644.1"/>
</dbReference>
<dbReference type="STRING" id="445932.Emin_0006"/>
<dbReference type="Gene3D" id="3.30.1360.40">
    <property type="match status" value="1"/>
</dbReference>
<dbReference type="KEGG" id="emi:Emin_0006"/>
<evidence type="ECO:0000256" key="3">
    <source>
        <dbReference type="ARBA" id="ARBA00022741"/>
    </source>
</evidence>
<gene>
    <name evidence="9" type="primary">gyrA</name>
    <name evidence="12" type="ordered locus">Emin_0006</name>
</gene>
<dbReference type="GO" id="GO:0034335">
    <property type="term" value="F:DNA negative supercoiling activity"/>
    <property type="evidence" value="ECO:0007669"/>
    <property type="project" value="UniProtKB-ARBA"/>
</dbReference>
<evidence type="ECO:0000259" key="11">
    <source>
        <dbReference type="PROSITE" id="PS52040"/>
    </source>
</evidence>
<dbReference type="EMBL" id="CP001055">
    <property type="protein sequence ID" value="ACC97574.1"/>
    <property type="molecule type" value="Genomic_DNA"/>
</dbReference>
<evidence type="ECO:0000256" key="7">
    <source>
        <dbReference type="ARBA" id="ARBA00023235"/>
    </source>
</evidence>
<dbReference type="NCBIfam" id="NF004043">
    <property type="entry name" value="PRK05560.1"/>
    <property type="match status" value="1"/>
</dbReference>
<dbReference type="Proteomes" id="UP000001029">
    <property type="component" value="Chromosome"/>
</dbReference>
<dbReference type="Gene3D" id="1.10.268.10">
    <property type="entry name" value="Topoisomerase, domain 3"/>
    <property type="match status" value="1"/>
</dbReference>
<keyword evidence="9" id="KW-0963">Cytoplasm</keyword>
<dbReference type="InterPro" id="IPR005743">
    <property type="entry name" value="GyrA"/>
</dbReference>
<evidence type="ECO:0000313" key="13">
    <source>
        <dbReference type="Proteomes" id="UP000001029"/>
    </source>
</evidence>
<dbReference type="SUPFAM" id="SSF101904">
    <property type="entry name" value="GyrA/ParC C-terminal domain-like"/>
    <property type="match status" value="1"/>
</dbReference>
<keyword evidence="5 9" id="KW-0799">Topoisomerase</keyword>
<proteinExistence type="inferred from homology"/>
<organism evidence="12 13">
    <name type="scientific">Elusimicrobium minutum (strain Pei191)</name>
    <dbReference type="NCBI Taxonomy" id="445932"/>
    <lineage>
        <taxon>Bacteria</taxon>
        <taxon>Pseudomonadati</taxon>
        <taxon>Elusimicrobiota</taxon>
        <taxon>Elusimicrobia</taxon>
        <taxon>Elusimicrobiales</taxon>
        <taxon>Elusimicrobiaceae</taxon>
        <taxon>Elusimicrobium</taxon>
    </lineage>
</organism>
<keyword evidence="6 9" id="KW-0238">DNA-binding</keyword>
<dbReference type="SUPFAM" id="SSF56719">
    <property type="entry name" value="Type II DNA topoisomerase"/>
    <property type="match status" value="1"/>
</dbReference>
<dbReference type="GO" id="GO:0005694">
    <property type="term" value="C:chromosome"/>
    <property type="evidence" value="ECO:0007669"/>
    <property type="project" value="InterPro"/>
</dbReference>
<feature type="domain" description="Topo IIA-type catalytic" evidence="11">
    <location>
        <begin position="41"/>
        <end position="507"/>
    </location>
</feature>
<dbReference type="FunFam" id="3.90.199.10:FF:000001">
    <property type="entry name" value="DNA gyrase subunit A"/>
    <property type="match status" value="1"/>
</dbReference>
<dbReference type="HOGENOM" id="CLU_002977_6_1_0"/>
<comment type="subunit">
    <text evidence="8">Heterotetramer composed of ParC and ParE.</text>
</comment>
<dbReference type="EC" id="5.6.2.2" evidence="9"/>
<dbReference type="Pfam" id="PF03989">
    <property type="entry name" value="DNA_gyraseA_C"/>
    <property type="match status" value="6"/>
</dbReference>
<evidence type="ECO:0000256" key="4">
    <source>
        <dbReference type="ARBA" id="ARBA00022840"/>
    </source>
</evidence>
<comment type="subunit">
    <text evidence="9">Heterotetramer, composed of two GyrA and two GyrB chains. In the heterotetramer, GyrA contains the active site tyrosine that forms a transient covalent intermediate with DNA, while GyrB binds cofactors and catalyzes ATP hydrolysis.</text>
</comment>
<dbReference type="FunFam" id="1.10.268.10:FF:000001">
    <property type="entry name" value="DNA gyrase subunit A"/>
    <property type="match status" value="1"/>
</dbReference>
<dbReference type="CDD" id="cd00187">
    <property type="entry name" value="TOP4c"/>
    <property type="match status" value="1"/>
</dbReference>
<evidence type="ECO:0000256" key="10">
    <source>
        <dbReference type="PROSITE-ProRule" id="PRU01384"/>
    </source>
</evidence>
<dbReference type="GO" id="GO:0006261">
    <property type="term" value="P:DNA-templated DNA replication"/>
    <property type="evidence" value="ECO:0007669"/>
    <property type="project" value="UniProtKB-UniRule"/>
</dbReference>
<dbReference type="GO" id="GO:0005737">
    <property type="term" value="C:cytoplasm"/>
    <property type="evidence" value="ECO:0007669"/>
    <property type="project" value="UniProtKB-SubCell"/>
</dbReference>
<accession>B2KAM8</accession>
<evidence type="ECO:0000256" key="1">
    <source>
        <dbReference type="ARBA" id="ARBA00000185"/>
    </source>
</evidence>
<dbReference type="GO" id="GO:0006265">
    <property type="term" value="P:DNA topological change"/>
    <property type="evidence" value="ECO:0007669"/>
    <property type="project" value="UniProtKB-UniRule"/>
</dbReference>
<dbReference type="InterPro" id="IPR035516">
    <property type="entry name" value="Gyrase/topoIV_suA_C"/>
</dbReference>
<evidence type="ECO:0000256" key="2">
    <source>
        <dbReference type="ARBA" id="ARBA00008263"/>
    </source>
</evidence>
<evidence type="ECO:0000256" key="6">
    <source>
        <dbReference type="ARBA" id="ARBA00023125"/>
    </source>
</evidence>
<feature type="short sequence motif" description="GyrA-box" evidence="9">
    <location>
        <begin position="534"/>
        <end position="540"/>
    </location>
</feature>
<dbReference type="GO" id="GO:0009330">
    <property type="term" value="C:DNA topoisomerase type II (double strand cut, ATP-hydrolyzing) complex"/>
    <property type="evidence" value="ECO:0007669"/>
    <property type="project" value="TreeGrafter"/>
</dbReference>
<dbReference type="InterPro" id="IPR013757">
    <property type="entry name" value="Topo_IIA_A_a_sf"/>
</dbReference>
<dbReference type="NCBIfam" id="TIGR01063">
    <property type="entry name" value="gyrA"/>
    <property type="match status" value="1"/>
</dbReference>
<dbReference type="InterPro" id="IPR050220">
    <property type="entry name" value="Type_II_DNA_Topoisomerases"/>
</dbReference>